<dbReference type="InterPro" id="IPR025669">
    <property type="entry name" value="AAA_dom"/>
</dbReference>
<dbReference type="EMBL" id="BA000045">
    <property type="protein sequence ID" value="BAC91192.1"/>
    <property type="molecule type" value="Genomic_DNA"/>
</dbReference>
<dbReference type="NCBIfam" id="NF047398">
    <property type="entry name" value="AAA_KGGVGR"/>
    <property type="match status" value="1"/>
</dbReference>
<dbReference type="SUPFAM" id="SSF52540">
    <property type="entry name" value="P-loop containing nucleoside triphosphate hydrolases"/>
    <property type="match status" value="1"/>
</dbReference>
<dbReference type="HOGENOM" id="CLU_329490_0_0_3"/>
<dbReference type="InterPro" id="IPR050678">
    <property type="entry name" value="DNA_Partitioning_ATPase"/>
</dbReference>
<reference evidence="2 3" key="1">
    <citation type="journal article" date="2003" name="DNA Res.">
        <title>Complete genome structure of Gloeobacter violaceus PCC 7421, a cyanobacterium that lacks thylakoids.</title>
        <authorList>
            <person name="Nakamura Y."/>
            <person name="Kaneko T."/>
            <person name="Sato S."/>
            <person name="Mimuro M."/>
            <person name="Miyashita H."/>
            <person name="Tsuchiya T."/>
            <person name="Sasamoto S."/>
            <person name="Watanabe A."/>
            <person name="Kawashima K."/>
            <person name="Kishida Y."/>
            <person name="Kiyokawa C."/>
            <person name="Kohara M."/>
            <person name="Matsumoto M."/>
            <person name="Matsuno A."/>
            <person name="Nakazaki N."/>
            <person name="Shimpo S."/>
            <person name="Takeuchi C."/>
            <person name="Yamada M."/>
            <person name="Tabata S."/>
        </authorList>
    </citation>
    <scope>NUCLEOTIDE SEQUENCE [LARGE SCALE GENOMIC DNA]</scope>
    <source>
        <strain evidence="3">ATCC 29082 / PCC 7421</strain>
    </source>
</reference>
<gene>
    <name evidence="2" type="ordered locus">glr3251</name>
</gene>
<dbReference type="InterPro" id="IPR059206">
    <property type="entry name" value="Sll1717-like"/>
</dbReference>
<dbReference type="RefSeq" id="WP_011143241.1">
    <property type="nucleotide sequence ID" value="NC_005125.1"/>
</dbReference>
<dbReference type="InParanoid" id="Q7NGC1"/>
<evidence type="ECO:0000259" key="1">
    <source>
        <dbReference type="Pfam" id="PF13614"/>
    </source>
</evidence>
<dbReference type="KEGG" id="gvi:glr3251"/>
<dbReference type="NCBIfam" id="NF047389">
    <property type="entry name" value="ATPase_Sll1717"/>
    <property type="match status" value="1"/>
</dbReference>
<protein>
    <submittedName>
        <fullName evidence="2">Glr3251 protein</fullName>
    </submittedName>
</protein>
<organism evidence="2 3">
    <name type="scientific">Gloeobacter violaceus (strain ATCC 29082 / PCC 7421)</name>
    <dbReference type="NCBI Taxonomy" id="251221"/>
    <lineage>
        <taxon>Bacteria</taxon>
        <taxon>Bacillati</taxon>
        <taxon>Cyanobacteriota</taxon>
        <taxon>Cyanophyceae</taxon>
        <taxon>Gloeobacterales</taxon>
        <taxon>Gloeobacteraceae</taxon>
        <taxon>Gloeobacter</taxon>
    </lineage>
</organism>
<accession>Q7NGC1</accession>
<evidence type="ECO:0000313" key="3">
    <source>
        <dbReference type="Proteomes" id="UP000000557"/>
    </source>
</evidence>
<sequence length="889" mass="102032">MANSSSDSNVDEQIKRLIKKALKPKNSDQFTIEIQRTALNWIRLKIVSDHFAGKMKTEREEIIDSILIHENLSLGKYPFAGYELLTQDELLIQPPQFVQLPLWSEILMAPESHQVISSPDQPKRPLVVSFYSFKGGVGRTTSLGIVAGILATRKRKIVMVDFDLEAPGLSAMFRNDRELRSVDKTGVVDYLYQRYLTPDEDCPKIQDCIQAVNLEHRGELFLIPAGNYDEEYVHKLADLNIETLYRRSNNPVLRLIDDISTAVNPDVILIDSRPGFNNISAVSIFDLADLAIICFTPTDQSFEGLRIALKAIRKQQEYQGRPDIHFLLTPIPLLAQEQSEVLMARVEEWLSENYGVPNNQLINEMYNVVYYNARTFLLRSLVNGIPKEIQDAYTSIADIIDASLPDVKSDLPGTKLNKNKSDQIIKELEFKSATAQELDPSEIPNIFQKTEDFPRFLSKSTWLIRGAKGTGKSLLFRLFIEQANEARKLAEADVELKNVRFVAGHGRLSLVGPMLESTDLNSFEGQAGELCWQSFWINYALLRLCHSDPKIRELADLDPSLVSLSASNDSSHSKTVNWLVERAKNPLIGPKSIDEIRTIDRWLGDHRLQIWLLYDELDAGFSSNYEQRKRAIEALLSWWLESGNLLKNITPKIFIREDIWNRLDFTNKGHYTGHSVELRWEEADLWRLILRQVLRSSTSFTKYLKDTYGISLQLLDNISLDQLRKGLYPLWGERMGRTKKAYTYNWVRTRIADGKNNCFPRSLIYLLQKAVKIEKSLSRDYSTEIILRPKSLIEAFPDVSDQRVDEVCNEYPEFKEHLDKLQSERSPIGEDRLAEVWDMQESEVILQIKSMVEAGILVERTRPVDPPPRLYAVAELYLYGLKMVRKGQR</sequence>
<dbReference type="STRING" id="251221.gene:10760760"/>
<dbReference type="Gene3D" id="3.40.50.300">
    <property type="entry name" value="P-loop containing nucleotide triphosphate hydrolases"/>
    <property type="match status" value="1"/>
</dbReference>
<dbReference type="OrthoDB" id="580767at2"/>
<dbReference type="PANTHER" id="PTHR13696">
    <property type="entry name" value="P-LOOP CONTAINING NUCLEOSIDE TRIPHOSPHATE HYDROLASE"/>
    <property type="match status" value="1"/>
</dbReference>
<evidence type="ECO:0000313" key="2">
    <source>
        <dbReference type="EMBL" id="BAC91192.1"/>
    </source>
</evidence>
<dbReference type="AlphaFoldDB" id="Q7NGC1"/>
<dbReference type="PATRIC" id="fig|251221.4.peg.3280"/>
<dbReference type="PANTHER" id="PTHR13696:SF52">
    <property type="entry name" value="PARA FAMILY PROTEIN CT_582"/>
    <property type="match status" value="1"/>
</dbReference>
<dbReference type="InterPro" id="IPR027417">
    <property type="entry name" value="P-loop_NTPase"/>
</dbReference>
<feature type="domain" description="AAA" evidence="1">
    <location>
        <begin position="127"/>
        <end position="318"/>
    </location>
</feature>
<keyword evidence="3" id="KW-1185">Reference proteome</keyword>
<reference evidence="2 3" key="2">
    <citation type="journal article" date="2003" name="DNA Res.">
        <title>Complete genome structure of Gloeobacter violaceus PCC 7421, a cyanobacterium that lacks thylakoids (supplement).</title>
        <authorList>
            <person name="Nakamura Y."/>
            <person name="Kaneko T."/>
            <person name="Sato S."/>
            <person name="Mimuro M."/>
            <person name="Miyashita H."/>
            <person name="Tsuchiya T."/>
            <person name="Sasamoto S."/>
            <person name="Watanabe A."/>
            <person name="Kawashima K."/>
            <person name="Kishida Y."/>
            <person name="Kiyokawa C."/>
            <person name="Kohara M."/>
            <person name="Matsumoto M."/>
            <person name="Matsuno A."/>
            <person name="Nakazaki N."/>
            <person name="Shimpo S."/>
            <person name="Takeuchi C."/>
            <person name="Yamada M."/>
            <person name="Tabata S."/>
        </authorList>
    </citation>
    <scope>NUCLEOTIDE SEQUENCE [LARGE SCALE GENOMIC DNA]</scope>
    <source>
        <strain evidence="3">ATCC 29082 / PCC 7421</strain>
    </source>
</reference>
<dbReference type="Pfam" id="PF13614">
    <property type="entry name" value="AAA_31"/>
    <property type="match status" value="1"/>
</dbReference>
<dbReference type="Proteomes" id="UP000000557">
    <property type="component" value="Chromosome"/>
</dbReference>
<dbReference type="eggNOG" id="COG1192">
    <property type="taxonomic scope" value="Bacteria"/>
</dbReference>
<dbReference type="PhylomeDB" id="Q7NGC1"/>
<dbReference type="InterPro" id="IPR056955">
    <property type="entry name" value="ORC-CDC6-like"/>
</dbReference>
<dbReference type="EnsemblBacteria" id="BAC91192">
    <property type="protein sequence ID" value="BAC91192"/>
    <property type="gene ID" value="BAC91192"/>
</dbReference>
<proteinExistence type="predicted"/>
<dbReference type="Pfam" id="PF24389">
    <property type="entry name" value="ORC-CDC6-like"/>
    <property type="match status" value="1"/>
</dbReference>
<name>Q7NGC1_GLOVI</name>